<gene>
    <name evidence="1" type="ORF">AC482_00420</name>
</gene>
<dbReference type="Proteomes" id="UP000037210">
    <property type="component" value="Unassembled WGS sequence"/>
</dbReference>
<name>A0A0M0BT81_9ARCH</name>
<proteinExistence type="predicted"/>
<accession>A0A0M0BT81</accession>
<evidence type="ECO:0000313" key="2">
    <source>
        <dbReference type="Proteomes" id="UP000037210"/>
    </source>
</evidence>
<evidence type="ECO:0000313" key="1">
    <source>
        <dbReference type="EMBL" id="KON31560.1"/>
    </source>
</evidence>
<protein>
    <submittedName>
        <fullName evidence="1">Uncharacterized protein</fullName>
    </submittedName>
</protein>
<dbReference type="EMBL" id="LFWZ01000002">
    <property type="protein sequence ID" value="KON31560.1"/>
    <property type="molecule type" value="Genomic_DNA"/>
</dbReference>
<dbReference type="AlphaFoldDB" id="A0A0M0BT81"/>
<comment type="caution">
    <text evidence="1">The sequence shown here is derived from an EMBL/GenBank/DDBJ whole genome shotgun (WGS) entry which is preliminary data.</text>
</comment>
<organism evidence="1 2">
    <name type="scientific">miscellaneous Crenarchaeota group-15 archaeon DG-45</name>
    <dbReference type="NCBI Taxonomy" id="1685127"/>
    <lineage>
        <taxon>Archaea</taxon>
        <taxon>Candidatus Bathyarchaeota</taxon>
        <taxon>MCG-15</taxon>
    </lineage>
</organism>
<reference evidence="1 2" key="1">
    <citation type="submission" date="2015-06" db="EMBL/GenBank/DDBJ databases">
        <title>New insights into the roles of widespread benthic archaea in carbon and nitrogen cycling.</title>
        <authorList>
            <person name="Lazar C.S."/>
            <person name="Baker B.J."/>
            <person name="Seitz K.W."/>
            <person name="Hyde A.S."/>
            <person name="Dick G.J."/>
            <person name="Hinrichs K.-U."/>
            <person name="Teske A.P."/>
        </authorList>
    </citation>
    <scope>NUCLEOTIDE SEQUENCE [LARGE SCALE GENOMIC DNA]</scope>
    <source>
        <strain evidence="1">DG-45</strain>
    </source>
</reference>
<sequence>MTSKSRSTSPLVVEDRGELLDDALLHEAVDAVLHRRLAHADLLGDGAVGRPGVIYQALDDLYVQYVEGYLVSSDEGFSVLKLFVLFN</sequence>